<evidence type="ECO:0000256" key="1">
    <source>
        <dbReference type="PROSITE-ProRule" id="PRU00502"/>
    </source>
</evidence>
<accession>A0A167P3D6</accession>
<dbReference type="VEuPathDB" id="FungiDB:PHYBLDRAFT_158094"/>
<name>A0A167P3D6_PHYB8</name>
<dbReference type="Pfam" id="PF02148">
    <property type="entry name" value="zf-UBP"/>
    <property type="match status" value="1"/>
</dbReference>
<dbReference type="Gene3D" id="3.30.40.10">
    <property type="entry name" value="Zinc/RING finger domain, C3HC4 (zinc finger)"/>
    <property type="match status" value="1"/>
</dbReference>
<dbReference type="InParanoid" id="A0A167P3D6"/>
<keyword evidence="4" id="KW-1185">Reference proteome</keyword>
<evidence type="ECO:0000313" key="4">
    <source>
        <dbReference type="Proteomes" id="UP000077315"/>
    </source>
</evidence>
<gene>
    <name evidence="3" type="ORF">PHYBLDRAFT_158094</name>
</gene>
<sequence>MESSSKAKLPIGFAVEPISDCPHIPETIPLSVSKAPVCANCGDKKENWQCLTCGSILCSRYINGHMSEHSTEAGHSVCLSYSDLSVWCSQCESYIKGSVLQDIKRLAYQAKFGEVVPSAADI</sequence>
<feature type="domain" description="UBP-type" evidence="2">
    <location>
        <begin position="19"/>
        <end position="114"/>
    </location>
</feature>
<keyword evidence="1" id="KW-0479">Metal-binding</keyword>
<dbReference type="GeneID" id="28994636"/>
<dbReference type="OrthoDB" id="424012at2759"/>
<dbReference type="STRING" id="763407.A0A167P3D6"/>
<dbReference type="PROSITE" id="PS50271">
    <property type="entry name" value="ZF_UBP"/>
    <property type="match status" value="1"/>
</dbReference>
<organism evidence="3 4">
    <name type="scientific">Phycomyces blakesleeanus (strain ATCC 8743b / DSM 1359 / FGSC 10004 / NBRC 33097 / NRRL 1555)</name>
    <dbReference type="NCBI Taxonomy" id="763407"/>
    <lineage>
        <taxon>Eukaryota</taxon>
        <taxon>Fungi</taxon>
        <taxon>Fungi incertae sedis</taxon>
        <taxon>Mucoromycota</taxon>
        <taxon>Mucoromycotina</taxon>
        <taxon>Mucoromycetes</taxon>
        <taxon>Mucorales</taxon>
        <taxon>Phycomycetaceae</taxon>
        <taxon>Phycomyces</taxon>
    </lineage>
</organism>
<reference evidence="4" key="1">
    <citation type="submission" date="2015-06" db="EMBL/GenBank/DDBJ databases">
        <title>Expansion of signal transduction pathways in fungi by whole-genome duplication.</title>
        <authorList>
            <consortium name="DOE Joint Genome Institute"/>
            <person name="Corrochano L.M."/>
            <person name="Kuo A."/>
            <person name="Marcet-Houben M."/>
            <person name="Polaino S."/>
            <person name="Salamov A."/>
            <person name="Villalobos J.M."/>
            <person name="Alvarez M.I."/>
            <person name="Avalos J."/>
            <person name="Benito E.P."/>
            <person name="Benoit I."/>
            <person name="Burger G."/>
            <person name="Camino L.P."/>
            <person name="Canovas D."/>
            <person name="Cerda-Olmedo E."/>
            <person name="Cheng J.-F."/>
            <person name="Dominguez A."/>
            <person name="Elias M."/>
            <person name="Eslava A.P."/>
            <person name="Glaser F."/>
            <person name="Grimwood J."/>
            <person name="Gutierrez G."/>
            <person name="Heitman J."/>
            <person name="Henrissat B."/>
            <person name="Iturriaga E.A."/>
            <person name="Lang B.F."/>
            <person name="Lavin J.L."/>
            <person name="Lee S."/>
            <person name="Li W."/>
            <person name="Lindquist E."/>
            <person name="Lopez-Garcia S."/>
            <person name="Luque E.M."/>
            <person name="Marcos A.T."/>
            <person name="Martin J."/>
            <person name="McCluskey K."/>
            <person name="Medina H.R."/>
            <person name="Miralles-Duran A."/>
            <person name="Miyazaki A."/>
            <person name="Munoz-Torres E."/>
            <person name="Oguiza J.A."/>
            <person name="Ohm R."/>
            <person name="Olmedo M."/>
            <person name="Orejas M."/>
            <person name="Ortiz-Castellanos L."/>
            <person name="Pisabarro A.G."/>
            <person name="Rodriguez-Romero J."/>
            <person name="Ruiz-Herrera J."/>
            <person name="Ruiz-Vazquez R."/>
            <person name="Sanz C."/>
            <person name="Schackwitz W."/>
            <person name="Schmutz J."/>
            <person name="Shahriari M."/>
            <person name="Shelest E."/>
            <person name="Silva-Franco F."/>
            <person name="Soanes D."/>
            <person name="Syed K."/>
            <person name="Tagua V.G."/>
            <person name="Talbot N.J."/>
            <person name="Thon M."/>
            <person name="De vries R.P."/>
            <person name="Wiebenga A."/>
            <person name="Yadav J.S."/>
            <person name="Braun E.L."/>
            <person name="Baker S."/>
            <person name="Garre V."/>
            <person name="Horwitz B."/>
            <person name="Torres-Martinez S."/>
            <person name="Idnurm A."/>
            <person name="Herrera-Estrella A."/>
            <person name="Gabaldon T."/>
            <person name="Grigoriev I.V."/>
        </authorList>
    </citation>
    <scope>NUCLEOTIDE SEQUENCE [LARGE SCALE GENOMIC DNA]</scope>
    <source>
        <strain evidence="4">NRRL 1555(-)</strain>
    </source>
</reference>
<keyword evidence="1" id="KW-0863">Zinc-finger</keyword>
<dbReference type="SMART" id="SM00290">
    <property type="entry name" value="ZnF_UBP"/>
    <property type="match status" value="1"/>
</dbReference>
<evidence type="ECO:0000259" key="2">
    <source>
        <dbReference type="PROSITE" id="PS50271"/>
    </source>
</evidence>
<dbReference type="PANTHER" id="PTHR47665">
    <property type="entry name" value="HISTONE DEACETYLASE-LIKE PROTEIN"/>
    <property type="match status" value="1"/>
</dbReference>
<dbReference type="InterPro" id="IPR001607">
    <property type="entry name" value="Znf_UBP"/>
</dbReference>
<dbReference type="PANTHER" id="PTHR47665:SF1">
    <property type="entry name" value="HISTONE DEACETYLASE-LIKE PROTEIN"/>
    <property type="match status" value="1"/>
</dbReference>
<dbReference type="RefSeq" id="XP_018295206.1">
    <property type="nucleotide sequence ID" value="XM_018433730.1"/>
</dbReference>
<dbReference type="AlphaFoldDB" id="A0A167P3D6"/>
<dbReference type="Proteomes" id="UP000077315">
    <property type="component" value="Unassembled WGS sequence"/>
</dbReference>
<dbReference type="EMBL" id="KV440975">
    <property type="protein sequence ID" value="OAD77166.1"/>
    <property type="molecule type" value="Genomic_DNA"/>
</dbReference>
<dbReference type="InterPro" id="IPR013083">
    <property type="entry name" value="Znf_RING/FYVE/PHD"/>
</dbReference>
<keyword evidence="1" id="KW-0862">Zinc</keyword>
<evidence type="ECO:0000313" key="3">
    <source>
        <dbReference type="EMBL" id="OAD77166.1"/>
    </source>
</evidence>
<protein>
    <recommendedName>
        <fullName evidence="2">UBP-type domain-containing protein</fullName>
    </recommendedName>
</protein>
<proteinExistence type="predicted"/>
<dbReference type="SUPFAM" id="SSF57850">
    <property type="entry name" value="RING/U-box"/>
    <property type="match status" value="1"/>
</dbReference>
<dbReference type="GO" id="GO:0008270">
    <property type="term" value="F:zinc ion binding"/>
    <property type="evidence" value="ECO:0007669"/>
    <property type="project" value="UniProtKB-KW"/>
</dbReference>